<dbReference type="RefSeq" id="WP_130110751.1">
    <property type="nucleotide sequence ID" value="NZ_CP035806.1"/>
</dbReference>
<protein>
    <submittedName>
        <fullName evidence="1">Uncharacterized protein</fullName>
    </submittedName>
</protein>
<organism evidence="1 2">
    <name type="scientific">Leucobacter triazinivorans</name>
    <dbReference type="NCBI Taxonomy" id="1784719"/>
    <lineage>
        <taxon>Bacteria</taxon>
        <taxon>Bacillati</taxon>
        <taxon>Actinomycetota</taxon>
        <taxon>Actinomycetes</taxon>
        <taxon>Micrococcales</taxon>
        <taxon>Microbacteriaceae</taxon>
        <taxon>Leucobacter</taxon>
    </lineage>
</organism>
<dbReference type="AlphaFoldDB" id="A0A4P6KJ57"/>
<evidence type="ECO:0000313" key="1">
    <source>
        <dbReference type="EMBL" id="QBE49634.1"/>
    </source>
</evidence>
<name>A0A4P6KJ57_9MICO</name>
<reference evidence="1 2" key="1">
    <citation type="submission" date="2019-02" db="EMBL/GenBank/DDBJ databases">
        <authorList>
            <person name="Sun L."/>
            <person name="Pan D."/>
            <person name="Wu X."/>
        </authorList>
    </citation>
    <scope>NUCLEOTIDE SEQUENCE [LARGE SCALE GENOMIC DNA]</scope>
    <source>
        <strain evidence="1 2">JW-1</strain>
    </source>
</reference>
<dbReference type="KEGG" id="ltr:EVS81_13035"/>
<keyword evidence="2" id="KW-1185">Reference proteome</keyword>
<dbReference type="Proteomes" id="UP000289260">
    <property type="component" value="Chromosome"/>
</dbReference>
<gene>
    <name evidence="1" type="ORF">EVS81_13035</name>
</gene>
<sequence length="286" mass="31695">MITTYQVNAWPSYRIKHARLRHKQLLNQVELYANSKPFRISTAHGTANERVQSVIESFTPPDVAKMSVYVGEIANALRGALDSTVWQILNAGQNRNDGSNLQFPILDDPDSWEAKAKSWLAGAQLPLLDRVKFCQPFSLKTGYPEHPLNILRMLSNLDKHKTSIALRGTAAPGADINVEYAGPVKAHQFGAWLQAPSNFTASPEPAVGAIVFDAVVPSYVSNLSVTGHVDFHLAIDLDGLPELPFVEIPRIIDYVEQVIWYVQAGEEAQELYLRNPMAYTSGVTEQ</sequence>
<accession>A0A4P6KJ57</accession>
<dbReference type="OrthoDB" id="5175688at2"/>
<evidence type="ECO:0000313" key="2">
    <source>
        <dbReference type="Proteomes" id="UP000289260"/>
    </source>
</evidence>
<proteinExistence type="predicted"/>
<dbReference type="EMBL" id="CP035806">
    <property type="protein sequence ID" value="QBE49634.1"/>
    <property type="molecule type" value="Genomic_DNA"/>
</dbReference>